<dbReference type="EMBL" id="FPCK01000002">
    <property type="protein sequence ID" value="SFV36188.1"/>
    <property type="molecule type" value="Genomic_DNA"/>
</dbReference>
<dbReference type="Gene3D" id="3.30.70.2740">
    <property type="match status" value="1"/>
</dbReference>
<evidence type="ECO:0000256" key="2">
    <source>
        <dbReference type="ARBA" id="ARBA00008000"/>
    </source>
</evidence>
<organism evidence="6 7">
    <name type="scientific">Devosia crocina</name>
    <dbReference type="NCBI Taxonomy" id="429728"/>
    <lineage>
        <taxon>Bacteria</taxon>
        <taxon>Pseudomonadati</taxon>
        <taxon>Pseudomonadota</taxon>
        <taxon>Alphaproteobacteria</taxon>
        <taxon>Hyphomicrobiales</taxon>
        <taxon>Devosiaceae</taxon>
        <taxon>Devosia</taxon>
    </lineage>
</organism>
<dbReference type="InterPro" id="IPR016164">
    <property type="entry name" value="FAD-linked_Oxase-like_C"/>
</dbReference>
<dbReference type="PROSITE" id="PS51387">
    <property type="entry name" value="FAD_PCMH"/>
    <property type="match status" value="1"/>
</dbReference>
<dbReference type="Gene3D" id="3.30.43.10">
    <property type="entry name" value="Uridine Diphospho-n-acetylenolpyruvylglucosamine Reductase, domain 2"/>
    <property type="match status" value="1"/>
</dbReference>
<dbReference type="SUPFAM" id="SSF55103">
    <property type="entry name" value="FAD-linked oxidases, C-terminal domain"/>
    <property type="match status" value="1"/>
</dbReference>
<dbReference type="InterPro" id="IPR036318">
    <property type="entry name" value="FAD-bd_PCMH-like_sf"/>
</dbReference>
<evidence type="ECO:0000256" key="1">
    <source>
        <dbReference type="ARBA" id="ARBA00001974"/>
    </source>
</evidence>
<dbReference type="InterPro" id="IPR016166">
    <property type="entry name" value="FAD-bd_PCMH"/>
</dbReference>
<keyword evidence="3" id="KW-0285">Flavoprotein</keyword>
<keyword evidence="4" id="KW-0274">FAD</keyword>
<feature type="domain" description="FAD-binding PCMH-type" evidence="5">
    <location>
        <begin position="59"/>
        <end position="239"/>
    </location>
</feature>
<dbReference type="FunFam" id="1.10.45.10:FF:000001">
    <property type="entry name" value="D-lactate dehydrogenase mitochondrial"/>
    <property type="match status" value="1"/>
</dbReference>
<comment type="cofactor">
    <cofactor evidence="1">
        <name>FAD</name>
        <dbReference type="ChEBI" id="CHEBI:57692"/>
    </cofactor>
</comment>
<dbReference type="SUPFAM" id="SSF56176">
    <property type="entry name" value="FAD-binding/transporter-associated domain-like"/>
    <property type="match status" value="1"/>
</dbReference>
<dbReference type="InterPro" id="IPR016169">
    <property type="entry name" value="FAD-bd_PCMH_sub2"/>
</dbReference>
<dbReference type="Proteomes" id="UP000199074">
    <property type="component" value="Unassembled WGS sequence"/>
</dbReference>
<dbReference type="Gene3D" id="3.30.70.2190">
    <property type="match status" value="1"/>
</dbReference>
<proteinExistence type="inferred from homology"/>
<dbReference type="InterPro" id="IPR006094">
    <property type="entry name" value="Oxid_FAD_bind_N"/>
</dbReference>
<reference evidence="6 7" key="1">
    <citation type="submission" date="2016-10" db="EMBL/GenBank/DDBJ databases">
        <authorList>
            <person name="de Groot N.N."/>
        </authorList>
    </citation>
    <scope>NUCLEOTIDE SEQUENCE [LARGE SCALE GENOMIC DNA]</scope>
    <source>
        <strain evidence="6 7">IPL20</strain>
    </source>
</reference>
<name>A0A1I7NNE1_9HYPH</name>
<evidence type="ECO:0000313" key="6">
    <source>
        <dbReference type="EMBL" id="SFV36188.1"/>
    </source>
</evidence>
<sequence length="491" mass="51832">MQASTGKLQALFRQQFPGLIMPLSAAEAVSALAAIAGSEAVIADTSRMGAYLNEPRKRFHQTAAAVVLPAGVETLQAIVRWANENRVGLIPQGGNTGLVGAQVPLTGTEVIVSLSRFDRIRAIDTAAGVMTAEAGVILENAHRAAEAQGAMFPLWLASQGSARIGGVLSSNAGGVNVLAYGNARELTMGVEAVLADGRLYRGLNALKKDNTGYDLKDLLVGAEGTLAIITAASLKIFPLPEDHETALVNVASPEAALELFQFMRQRAGSRLNAFELIPAIGLEFQLRHGMLDADPTASPSPWYALIELTRMAGTAPGALQQALETALEGGLASDAVIAESLADRTRMWAFREQMSECQSKEGASIKHDVSVPIAAIPRLIAEGSAAAERLSPGIRPVPFGHMGDGNIHFNFSQPPGADARSFMARYDEAIHTAIYDVVLRLGGSVSAEHGIGQLKVDLLRQVKDPVALDMMRAIKTALDPNGILNPGKMLA</sequence>
<gene>
    <name evidence="6" type="ORF">SAMN05216456_2370</name>
</gene>
<dbReference type="InterPro" id="IPR051264">
    <property type="entry name" value="FAD-oxidored/transferase_4"/>
</dbReference>
<dbReference type="STRING" id="429728.SAMN05216456_2370"/>
<evidence type="ECO:0000313" key="7">
    <source>
        <dbReference type="Proteomes" id="UP000199074"/>
    </source>
</evidence>
<dbReference type="AlphaFoldDB" id="A0A1I7NNE1"/>
<dbReference type="GO" id="GO:0003824">
    <property type="term" value="F:catalytic activity"/>
    <property type="evidence" value="ECO:0007669"/>
    <property type="project" value="InterPro"/>
</dbReference>
<dbReference type="Gene3D" id="3.30.465.10">
    <property type="match status" value="1"/>
</dbReference>
<dbReference type="InterPro" id="IPR016171">
    <property type="entry name" value="Vanillyl_alc_oxidase_C-sub2"/>
</dbReference>
<keyword evidence="7" id="KW-1185">Reference proteome</keyword>
<evidence type="ECO:0000256" key="4">
    <source>
        <dbReference type="ARBA" id="ARBA00022827"/>
    </source>
</evidence>
<dbReference type="GO" id="GO:0022904">
    <property type="term" value="P:respiratory electron transport chain"/>
    <property type="evidence" value="ECO:0007669"/>
    <property type="project" value="TreeGrafter"/>
</dbReference>
<dbReference type="Pfam" id="PF01565">
    <property type="entry name" value="FAD_binding_4"/>
    <property type="match status" value="1"/>
</dbReference>
<dbReference type="Pfam" id="PF02913">
    <property type="entry name" value="FAD-oxidase_C"/>
    <property type="match status" value="1"/>
</dbReference>
<comment type="similarity">
    <text evidence="2">Belongs to the FAD-binding oxidoreductase/transferase type 4 family.</text>
</comment>
<evidence type="ECO:0000256" key="3">
    <source>
        <dbReference type="ARBA" id="ARBA00022630"/>
    </source>
</evidence>
<dbReference type="InterPro" id="IPR004113">
    <property type="entry name" value="FAD-bd_oxidored_4_C"/>
</dbReference>
<dbReference type="GO" id="GO:0071949">
    <property type="term" value="F:FAD binding"/>
    <property type="evidence" value="ECO:0007669"/>
    <property type="project" value="InterPro"/>
</dbReference>
<dbReference type="Gene3D" id="1.10.45.10">
    <property type="entry name" value="Vanillyl-alcohol Oxidase, Chain A, domain 4"/>
    <property type="match status" value="1"/>
</dbReference>
<dbReference type="PANTHER" id="PTHR43716">
    <property type="entry name" value="D-2-HYDROXYGLUTARATE DEHYDROGENASE, MITOCHONDRIAL"/>
    <property type="match status" value="1"/>
</dbReference>
<accession>A0A1I7NNE1</accession>
<dbReference type="InterPro" id="IPR016167">
    <property type="entry name" value="FAD-bd_PCMH_sub1"/>
</dbReference>
<evidence type="ECO:0000259" key="5">
    <source>
        <dbReference type="PROSITE" id="PS51387"/>
    </source>
</evidence>
<protein>
    <submittedName>
        <fullName evidence="6">D-lactate dehydrogenase (Cytochrome)</fullName>
    </submittedName>
</protein>
<dbReference type="PANTHER" id="PTHR43716:SF2">
    <property type="entry name" value="BLL6224 PROTEIN"/>
    <property type="match status" value="1"/>
</dbReference>